<evidence type="ECO:0000256" key="1">
    <source>
        <dbReference type="ARBA" id="ARBA00010398"/>
    </source>
</evidence>
<reference evidence="6" key="1">
    <citation type="submission" date="2015-07" db="EMBL/GenBank/DDBJ databases">
        <title>Draft genome sequence of Acetobacterium bakii DSM 8293, a potential psychrophilic chemical producer through syngas fermentation.</title>
        <authorList>
            <person name="Song Y."/>
            <person name="Hwang S."/>
            <person name="Cho B.-K."/>
        </authorList>
    </citation>
    <scope>NUCLEOTIDE SEQUENCE [LARGE SCALE GENOMIC DNA]</scope>
    <source>
        <strain evidence="6">DSM 8239</strain>
    </source>
</reference>
<dbReference type="GO" id="GO:0005829">
    <property type="term" value="C:cytosol"/>
    <property type="evidence" value="ECO:0007669"/>
    <property type="project" value="TreeGrafter"/>
</dbReference>
<dbReference type="PROSITE" id="PS50972">
    <property type="entry name" value="PTERIN_BINDING"/>
    <property type="match status" value="1"/>
</dbReference>
<dbReference type="GO" id="GO:0008705">
    <property type="term" value="F:methionine synthase activity"/>
    <property type="evidence" value="ECO:0007669"/>
    <property type="project" value="TreeGrafter"/>
</dbReference>
<dbReference type="Proteomes" id="UP000036873">
    <property type="component" value="Unassembled WGS sequence"/>
</dbReference>
<dbReference type="NCBIfam" id="NF005719">
    <property type="entry name" value="PRK07535.1"/>
    <property type="match status" value="1"/>
</dbReference>
<dbReference type="STRING" id="52689.AKG39_07155"/>
<dbReference type="GO" id="GO:0032259">
    <property type="term" value="P:methylation"/>
    <property type="evidence" value="ECO:0007669"/>
    <property type="project" value="UniProtKB-KW"/>
</dbReference>
<organism evidence="5 6">
    <name type="scientific">Acetobacterium bakii</name>
    <dbReference type="NCBI Taxonomy" id="52689"/>
    <lineage>
        <taxon>Bacteria</taxon>
        <taxon>Bacillati</taxon>
        <taxon>Bacillota</taxon>
        <taxon>Clostridia</taxon>
        <taxon>Eubacteriales</taxon>
        <taxon>Eubacteriaceae</taxon>
        <taxon>Acetobacterium</taxon>
    </lineage>
</organism>
<dbReference type="OrthoDB" id="358252at2"/>
<dbReference type="PANTHER" id="PTHR45833">
    <property type="entry name" value="METHIONINE SYNTHASE"/>
    <property type="match status" value="1"/>
</dbReference>
<sequence>MIFIGEKINGTRKAIQEAIINRDADFIKKTALDQANAGADYLDVNAGTDPSREKGDMLWLIEMVQSVTNTPICIDSSTPEVISEAIHAVKETPMINSINGDPERLQSFIPFIKERDCNVIALALDESQSGMPKTVEQRMVVLENIFKATRDAGIADDKVFIDPLIMAVATDQKAGLIAFESIKTIHAAYPEAHITGGLSNISFGLPNRALVNRTFLTLAVAAGMDSAVVNPENVALIESLKATELLLGRDRFCRKYTTGAKIAFIKK</sequence>
<dbReference type="Pfam" id="PF00809">
    <property type="entry name" value="Pterin_bind"/>
    <property type="match status" value="1"/>
</dbReference>
<evidence type="ECO:0000313" key="5">
    <source>
        <dbReference type="EMBL" id="KNZ42285.1"/>
    </source>
</evidence>
<dbReference type="InterPro" id="IPR000489">
    <property type="entry name" value="Pterin-binding_dom"/>
</dbReference>
<dbReference type="RefSeq" id="WP_050739698.1">
    <property type="nucleotide sequence ID" value="NZ_LGYO01000016.1"/>
</dbReference>
<proteinExistence type="inferred from homology"/>
<comment type="caution">
    <text evidence="5">The sequence shown here is derived from an EMBL/GenBank/DDBJ whole genome shotgun (WGS) entry which is preliminary data.</text>
</comment>
<dbReference type="InterPro" id="IPR050554">
    <property type="entry name" value="Met_Synthase/Corrinoid"/>
</dbReference>
<comment type="similarity">
    <text evidence="1">Belongs to the vitamin-B12 dependent methionine synthase family.</text>
</comment>
<dbReference type="SUPFAM" id="SSF51717">
    <property type="entry name" value="Dihydropteroate synthetase-like"/>
    <property type="match status" value="1"/>
</dbReference>
<dbReference type="Gene3D" id="3.20.20.20">
    <property type="entry name" value="Dihydropteroate synthase-like"/>
    <property type="match status" value="1"/>
</dbReference>
<dbReference type="PATRIC" id="fig|52689.4.peg.541"/>
<feature type="domain" description="Pterin-binding" evidence="4">
    <location>
        <begin position="1"/>
        <end position="248"/>
    </location>
</feature>
<evidence type="ECO:0000256" key="3">
    <source>
        <dbReference type="ARBA" id="ARBA00022679"/>
    </source>
</evidence>
<evidence type="ECO:0000259" key="4">
    <source>
        <dbReference type="PROSITE" id="PS50972"/>
    </source>
</evidence>
<dbReference type="AlphaFoldDB" id="A0A0L6U3C0"/>
<keyword evidence="2" id="KW-0489">Methyltransferase</keyword>
<evidence type="ECO:0000256" key="2">
    <source>
        <dbReference type="ARBA" id="ARBA00022603"/>
    </source>
</evidence>
<evidence type="ECO:0000313" key="6">
    <source>
        <dbReference type="Proteomes" id="UP000036873"/>
    </source>
</evidence>
<protein>
    <submittedName>
        <fullName evidence="5">Methionine synthase</fullName>
    </submittedName>
</protein>
<name>A0A0L6U3C0_9FIRM</name>
<dbReference type="GO" id="GO:0042558">
    <property type="term" value="P:pteridine-containing compound metabolic process"/>
    <property type="evidence" value="ECO:0007669"/>
    <property type="project" value="InterPro"/>
</dbReference>
<dbReference type="InterPro" id="IPR011005">
    <property type="entry name" value="Dihydropteroate_synth-like_sf"/>
</dbReference>
<dbReference type="EMBL" id="LGYO01000016">
    <property type="protein sequence ID" value="KNZ42285.1"/>
    <property type="molecule type" value="Genomic_DNA"/>
</dbReference>
<keyword evidence="3" id="KW-0808">Transferase</keyword>
<gene>
    <name evidence="5" type="ORF">AKG39_07155</name>
</gene>
<accession>A0A0L6U3C0</accession>
<keyword evidence="6" id="KW-1185">Reference proteome</keyword>